<keyword evidence="1" id="KW-0812">Transmembrane</keyword>
<dbReference type="Proteomes" id="UP001233172">
    <property type="component" value="Unassembled WGS sequence"/>
</dbReference>
<sequence>MYAEPAMNSTAHSALTHVHWTGQESPAAAVHFAVGVFITIVAMASVCGNALVVFICI</sequence>
<name>A0AAD8AW22_BIOPF</name>
<accession>A0AAD8AW22</accession>
<feature type="non-terminal residue" evidence="2">
    <location>
        <position position="57"/>
    </location>
</feature>
<dbReference type="EMBL" id="JASAOG010000217">
    <property type="protein sequence ID" value="KAK0043422.1"/>
    <property type="molecule type" value="Genomic_DNA"/>
</dbReference>
<evidence type="ECO:0000256" key="1">
    <source>
        <dbReference type="SAM" id="Phobius"/>
    </source>
</evidence>
<keyword evidence="3" id="KW-1185">Reference proteome</keyword>
<feature type="transmembrane region" description="Helical" evidence="1">
    <location>
        <begin position="29"/>
        <end position="56"/>
    </location>
</feature>
<dbReference type="AlphaFoldDB" id="A0AAD8AW22"/>
<evidence type="ECO:0000313" key="2">
    <source>
        <dbReference type="EMBL" id="KAK0043422.1"/>
    </source>
</evidence>
<reference evidence="2" key="2">
    <citation type="submission" date="2023-04" db="EMBL/GenBank/DDBJ databases">
        <authorList>
            <person name="Bu L."/>
            <person name="Lu L."/>
            <person name="Laidemitt M.R."/>
            <person name="Zhang S.M."/>
            <person name="Mutuku M."/>
            <person name="Mkoji G."/>
            <person name="Steinauer M."/>
            <person name="Loker E.S."/>
        </authorList>
    </citation>
    <scope>NUCLEOTIDE SEQUENCE</scope>
    <source>
        <strain evidence="2">KasaAsao</strain>
        <tissue evidence="2">Whole Snail</tissue>
    </source>
</reference>
<reference evidence="2" key="1">
    <citation type="journal article" date="2023" name="PLoS Negl. Trop. Dis.">
        <title>A genome sequence for Biomphalaria pfeifferi, the major vector snail for the human-infecting parasite Schistosoma mansoni.</title>
        <authorList>
            <person name="Bu L."/>
            <person name="Lu L."/>
            <person name="Laidemitt M.R."/>
            <person name="Zhang S.M."/>
            <person name="Mutuku M."/>
            <person name="Mkoji G."/>
            <person name="Steinauer M."/>
            <person name="Loker E.S."/>
        </authorList>
    </citation>
    <scope>NUCLEOTIDE SEQUENCE</scope>
    <source>
        <strain evidence="2">KasaAsao</strain>
    </source>
</reference>
<protein>
    <submittedName>
        <fullName evidence="2">Rhodopsin GQ-coupled</fullName>
    </submittedName>
</protein>
<keyword evidence="1" id="KW-0472">Membrane</keyword>
<organism evidence="2 3">
    <name type="scientific">Biomphalaria pfeifferi</name>
    <name type="common">Bloodfluke planorb</name>
    <name type="synonym">Freshwater snail</name>
    <dbReference type="NCBI Taxonomy" id="112525"/>
    <lineage>
        <taxon>Eukaryota</taxon>
        <taxon>Metazoa</taxon>
        <taxon>Spiralia</taxon>
        <taxon>Lophotrochozoa</taxon>
        <taxon>Mollusca</taxon>
        <taxon>Gastropoda</taxon>
        <taxon>Heterobranchia</taxon>
        <taxon>Euthyneura</taxon>
        <taxon>Panpulmonata</taxon>
        <taxon>Hygrophila</taxon>
        <taxon>Lymnaeoidea</taxon>
        <taxon>Planorbidae</taxon>
        <taxon>Biomphalaria</taxon>
    </lineage>
</organism>
<proteinExistence type="predicted"/>
<gene>
    <name evidence="2" type="ORF">Bpfe_027157</name>
</gene>
<keyword evidence="1" id="KW-1133">Transmembrane helix</keyword>
<evidence type="ECO:0000313" key="3">
    <source>
        <dbReference type="Proteomes" id="UP001233172"/>
    </source>
</evidence>
<comment type="caution">
    <text evidence="2">The sequence shown here is derived from an EMBL/GenBank/DDBJ whole genome shotgun (WGS) entry which is preliminary data.</text>
</comment>